<dbReference type="Proteomes" id="UP001147830">
    <property type="component" value="Unassembled WGS sequence"/>
</dbReference>
<dbReference type="NCBIfam" id="NF006133">
    <property type="entry name" value="PRK08278.1"/>
    <property type="match status" value="1"/>
</dbReference>
<gene>
    <name evidence="6" type="ORF">NYR02_14455</name>
</gene>
<keyword evidence="3" id="KW-0521">NADP</keyword>
<comment type="similarity">
    <text evidence="2">Belongs to the short-chain dehydrogenases/reductases (SDR) family.</text>
</comment>
<dbReference type="InterPro" id="IPR002347">
    <property type="entry name" value="SDR_fam"/>
</dbReference>
<comment type="subcellular location">
    <subcellularLocation>
        <location evidence="1">Peroxisome</location>
    </subcellularLocation>
</comment>
<dbReference type="InterPro" id="IPR036291">
    <property type="entry name" value="NAD(P)-bd_dom_sf"/>
</dbReference>
<evidence type="ECO:0000256" key="3">
    <source>
        <dbReference type="ARBA" id="ARBA00022857"/>
    </source>
</evidence>
<keyword evidence="4" id="KW-0560">Oxidoreductase</keyword>
<proteinExistence type="inferred from homology"/>
<organism evidence="6 7">
    <name type="scientific">Thalassolituus pacificus</name>
    <dbReference type="NCBI Taxonomy" id="2975440"/>
    <lineage>
        <taxon>Bacteria</taxon>
        <taxon>Pseudomonadati</taxon>
        <taxon>Pseudomonadota</taxon>
        <taxon>Gammaproteobacteria</taxon>
        <taxon>Oceanospirillales</taxon>
        <taxon>Oceanospirillaceae</taxon>
        <taxon>Thalassolituus</taxon>
    </lineage>
</organism>
<evidence type="ECO:0000256" key="1">
    <source>
        <dbReference type="ARBA" id="ARBA00004275"/>
    </source>
</evidence>
<dbReference type="InterPro" id="IPR051935">
    <property type="entry name" value="HSDL2"/>
</dbReference>
<dbReference type="RefSeq" id="WP_260977060.1">
    <property type="nucleotide sequence ID" value="NZ_JAOANI010000022.1"/>
</dbReference>
<accession>A0A9X2WHM4</accession>
<keyword evidence="5" id="KW-0576">Peroxisome</keyword>
<protein>
    <submittedName>
        <fullName evidence="6">NAD(P)-dependent oxidoreductase</fullName>
    </submittedName>
</protein>
<dbReference type="GO" id="GO:0016491">
    <property type="term" value="F:oxidoreductase activity"/>
    <property type="evidence" value="ECO:0007669"/>
    <property type="project" value="UniProtKB-KW"/>
</dbReference>
<dbReference type="PANTHER" id="PTHR42808:SF3">
    <property type="entry name" value="HYDROXYSTEROID DEHYDROGENASE-LIKE PROTEIN 2"/>
    <property type="match status" value="1"/>
</dbReference>
<dbReference type="PANTHER" id="PTHR42808">
    <property type="entry name" value="HYDROXYSTEROID DEHYDROGENASE-LIKE PROTEIN 2"/>
    <property type="match status" value="1"/>
</dbReference>
<evidence type="ECO:0000313" key="7">
    <source>
        <dbReference type="Proteomes" id="UP001147830"/>
    </source>
</evidence>
<evidence type="ECO:0000256" key="4">
    <source>
        <dbReference type="ARBA" id="ARBA00023002"/>
    </source>
</evidence>
<dbReference type="FunFam" id="3.40.50.720:FF:000301">
    <property type="entry name" value="Hydroxysteroid dehydrogenase like 2"/>
    <property type="match status" value="1"/>
</dbReference>
<name>A0A9X2WHM4_9GAMM</name>
<dbReference type="AlphaFoldDB" id="A0A9X2WHM4"/>
<dbReference type="EMBL" id="JAOANI010000022">
    <property type="protein sequence ID" value="MCT7360220.1"/>
    <property type="molecule type" value="Genomic_DNA"/>
</dbReference>
<sequence length="297" mass="32430">MASLNNKTIIITGASRGIGREIALACARDGANIVIAAKSDEPNPKLEGTIHSVAREVEEAGGQALAIKVDVRSEEDVDNLIAKTVERFGGIDAIINNAGAIALAGVESTPLKKLDLMMQVNFRAVFLLSQKALPHLKKSDNPHILSLCPPLDMDRRWLRNHSPYTLTKYGMSMLTLGMSDEFKRYGISVNALWPRTVIHTAATSFGGKQSFDRARNPLIMADAAHTLLQTSAREITGQLLIDEDFLRSRGETNFDQYRANPDSDKTDLMPDLFVQPADTYVYGDQPPLGGLGPVDTK</sequence>
<dbReference type="PRINTS" id="PR00081">
    <property type="entry name" value="GDHRDH"/>
</dbReference>
<evidence type="ECO:0000313" key="6">
    <source>
        <dbReference type="EMBL" id="MCT7360220.1"/>
    </source>
</evidence>
<dbReference type="Pfam" id="PF00106">
    <property type="entry name" value="adh_short"/>
    <property type="match status" value="1"/>
</dbReference>
<reference evidence="6" key="1">
    <citation type="journal article" date="2022" name="Front. Microbiol.">
        <title>Genome-based taxonomic rearrangement of Oceanobacter-related bacteria including the description of Thalassolituus hydrocarbonoclasticus sp. nov. and Thalassolituus pacificus sp. nov. and emended description of the genus Thalassolituus.</title>
        <authorList>
            <person name="Dong C."/>
            <person name="Wei L."/>
            <person name="Wang J."/>
            <person name="Lai Q."/>
            <person name="Huang Z."/>
            <person name="Shao Z."/>
        </authorList>
    </citation>
    <scope>NUCLEOTIDE SEQUENCE</scope>
    <source>
        <strain evidence="6">59MF3M-4</strain>
    </source>
</reference>
<evidence type="ECO:0000256" key="5">
    <source>
        <dbReference type="ARBA" id="ARBA00023140"/>
    </source>
</evidence>
<dbReference type="SUPFAM" id="SSF51735">
    <property type="entry name" value="NAD(P)-binding Rossmann-fold domains"/>
    <property type="match status" value="1"/>
</dbReference>
<dbReference type="Gene3D" id="3.40.50.720">
    <property type="entry name" value="NAD(P)-binding Rossmann-like Domain"/>
    <property type="match status" value="1"/>
</dbReference>
<evidence type="ECO:0000256" key="2">
    <source>
        <dbReference type="ARBA" id="ARBA00006484"/>
    </source>
</evidence>
<keyword evidence="7" id="KW-1185">Reference proteome</keyword>
<reference evidence="6" key="2">
    <citation type="submission" date="2022-08" db="EMBL/GenBank/DDBJ databases">
        <authorList>
            <person name="Dong C."/>
        </authorList>
    </citation>
    <scope>NUCLEOTIDE SEQUENCE</scope>
    <source>
        <strain evidence="6">59MF3M-4</strain>
    </source>
</reference>
<comment type="caution">
    <text evidence="6">The sequence shown here is derived from an EMBL/GenBank/DDBJ whole genome shotgun (WGS) entry which is preliminary data.</text>
</comment>